<feature type="non-terminal residue" evidence="1">
    <location>
        <position position="79"/>
    </location>
</feature>
<proteinExistence type="predicted"/>
<organism evidence="1 2">
    <name type="scientific">Iphiclides podalirius</name>
    <name type="common">scarce swallowtail</name>
    <dbReference type="NCBI Taxonomy" id="110791"/>
    <lineage>
        <taxon>Eukaryota</taxon>
        <taxon>Metazoa</taxon>
        <taxon>Ecdysozoa</taxon>
        <taxon>Arthropoda</taxon>
        <taxon>Hexapoda</taxon>
        <taxon>Insecta</taxon>
        <taxon>Pterygota</taxon>
        <taxon>Neoptera</taxon>
        <taxon>Endopterygota</taxon>
        <taxon>Lepidoptera</taxon>
        <taxon>Glossata</taxon>
        <taxon>Ditrysia</taxon>
        <taxon>Papilionoidea</taxon>
        <taxon>Papilionidae</taxon>
        <taxon>Papilioninae</taxon>
        <taxon>Iphiclides</taxon>
    </lineage>
</organism>
<sequence>MNKVYLRREGRTATDWRAGRTDGVREAGWGPAKHCQPLHVALELESLDALCSPIRAITAMFTVEFSEPPAFLRHTGTEI</sequence>
<name>A0ABN8J3H2_9NEOP</name>
<accession>A0ABN8J3H2</accession>
<protein>
    <submittedName>
        <fullName evidence="1">Uncharacterized protein</fullName>
    </submittedName>
</protein>
<evidence type="ECO:0000313" key="2">
    <source>
        <dbReference type="Proteomes" id="UP000837857"/>
    </source>
</evidence>
<keyword evidence="2" id="KW-1185">Reference proteome</keyword>
<gene>
    <name evidence="1" type="ORF">IPOD504_LOCUS15927</name>
</gene>
<evidence type="ECO:0000313" key="1">
    <source>
        <dbReference type="EMBL" id="CAH2074113.1"/>
    </source>
</evidence>
<dbReference type="EMBL" id="OW152819">
    <property type="protein sequence ID" value="CAH2074113.1"/>
    <property type="molecule type" value="Genomic_DNA"/>
</dbReference>
<dbReference type="Proteomes" id="UP000837857">
    <property type="component" value="Chromosome 7"/>
</dbReference>
<reference evidence="1" key="1">
    <citation type="submission" date="2022-03" db="EMBL/GenBank/DDBJ databases">
        <authorList>
            <person name="Martin H S."/>
        </authorList>
    </citation>
    <scope>NUCLEOTIDE SEQUENCE</scope>
</reference>